<dbReference type="InterPro" id="IPR000873">
    <property type="entry name" value="AMP-dep_synth/lig_dom"/>
</dbReference>
<dbReference type="InterPro" id="IPR020845">
    <property type="entry name" value="AMP-binding_CS"/>
</dbReference>
<evidence type="ECO:0000259" key="1">
    <source>
        <dbReference type="Pfam" id="PF00501"/>
    </source>
</evidence>
<accession>A0A7C4AQ21</accession>
<name>A0A7C4AQ21_9BACT</name>
<evidence type="ECO:0000313" key="3">
    <source>
        <dbReference type="EMBL" id="HGH59821.1"/>
    </source>
</evidence>
<proteinExistence type="predicted"/>
<dbReference type="InterPro" id="IPR050237">
    <property type="entry name" value="ATP-dep_AMP-bd_enzyme"/>
</dbReference>
<dbReference type="SUPFAM" id="SSF56801">
    <property type="entry name" value="Acetyl-CoA synthetase-like"/>
    <property type="match status" value="1"/>
</dbReference>
<dbReference type="InterPro" id="IPR025110">
    <property type="entry name" value="AMP-bd_C"/>
</dbReference>
<dbReference type="PANTHER" id="PTHR43767">
    <property type="entry name" value="LONG-CHAIN-FATTY-ACID--COA LIGASE"/>
    <property type="match status" value="1"/>
</dbReference>
<feature type="domain" description="AMP-binding enzyme C-terminal" evidence="2">
    <location>
        <begin position="476"/>
        <end position="558"/>
    </location>
</feature>
<feature type="domain" description="AMP-dependent synthetase/ligase" evidence="1">
    <location>
        <begin position="32"/>
        <end position="422"/>
    </location>
</feature>
<protein>
    <submittedName>
        <fullName evidence="3">AMP-dependent synthetase</fullName>
    </submittedName>
</protein>
<dbReference type="InterPro" id="IPR045851">
    <property type="entry name" value="AMP-bd_C_sf"/>
</dbReference>
<dbReference type="Gene3D" id="3.40.50.12780">
    <property type="entry name" value="N-terminal domain of ligase-like"/>
    <property type="match status" value="1"/>
</dbReference>
<dbReference type="EMBL" id="DTGT01000024">
    <property type="protein sequence ID" value="HGH59821.1"/>
    <property type="molecule type" value="Genomic_DNA"/>
</dbReference>
<dbReference type="InterPro" id="IPR042099">
    <property type="entry name" value="ANL_N_sf"/>
</dbReference>
<gene>
    <name evidence="3" type="ORF">ENV54_00830</name>
</gene>
<dbReference type="AlphaFoldDB" id="A0A7C4AQ21"/>
<dbReference type="Pfam" id="PF00501">
    <property type="entry name" value="AMP-binding"/>
    <property type="match status" value="1"/>
</dbReference>
<dbReference type="Pfam" id="PF13193">
    <property type="entry name" value="AMP-binding_C"/>
    <property type="match status" value="1"/>
</dbReference>
<dbReference type="GO" id="GO:0016878">
    <property type="term" value="F:acid-thiol ligase activity"/>
    <property type="evidence" value="ECO:0007669"/>
    <property type="project" value="UniProtKB-ARBA"/>
</dbReference>
<dbReference type="PROSITE" id="PS00455">
    <property type="entry name" value="AMP_BINDING"/>
    <property type="match status" value="1"/>
</dbReference>
<reference evidence="3" key="1">
    <citation type="journal article" date="2020" name="mSystems">
        <title>Genome- and Community-Level Interaction Insights into Carbon Utilization and Element Cycling Functions of Hydrothermarchaeota in Hydrothermal Sediment.</title>
        <authorList>
            <person name="Zhou Z."/>
            <person name="Liu Y."/>
            <person name="Xu W."/>
            <person name="Pan J."/>
            <person name="Luo Z.H."/>
            <person name="Li M."/>
        </authorList>
    </citation>
    <scope>NUCLEOTIDE SEQUENCE [LARGE SCALE GENOMIC DNA]</scope>
    <source>
        <strain evidence="3">SpSt-769</strain>
    </source>
</reference>
<dbReference type="PANTHER" id="PTHR43767:SF1">
    <property type="entry name" value="NONRIBOSOMAL PEPTIDE SYNTHASE PES1 (EUROFUNG)-RELATED"/>
    <property type="match status" value="1"/>
</dbReference>
<comment type="caution">
    <text evidence="3">The sequence shown here is derived from an EMBL/GenBank/DDBJ whole genome shotgun (WGS) entry which is preliminary data.</text>
</comment>
<sequence length="566" mass="62532">MTTYDERPWVKNYDPGVEPEIDLPDASPLEKFREIVQSYPDAPAAFFYGDRITYKDLESVSNRFANALISAGCQSGDIVAINLPNIPQYLIAQLGVMIAGCVASGLSPLLLGPEMTYQLNDGRMKALVTLDAIFEHRLAPEADRLPHLSLIIVTGVLDFMSWPKRTIGKLLKKVPSGKIRPLRNKQVIEFNQFLNASSSRHPDVAVQSNDICLLQYTGGTTGLPKGTMLTHGNIAANLAQIEHWTKPEYGHEVCLSGFPLFHLAGLALSLASIFMGGAQILIPNPRDTKHIAKEIKKYQPTMLVNVPSLYMMLAEEPLFRKIRFSRLSFALSGASAFPEESIKEFESIIGKDKVLEVYGMTEASPIITMNPRYGRKKRGTVGLPVSNTLVRIVDLETGAEPVPVGQEGELIVSGPQVMKGYYDKPDETALALRVHDGKVWLHTGDVARMDEDGYVTIVDRLKDMLNVGGFKVFSREVEEKLYAHPAIEFCAIVGIPNPKRPGSEIVKLVVQPRAEFAARDAEALRESILEYARDNLAPYKVPKVIEFVENIPLTPVGKVNKKALKG</sequence>
<organism evidence="3">
    <name type="scientific">Desulfomonile tiedjei</name>
    <dbReference type="NCBI Taxonomy" id="2358"/>
    <lineage>
        <taxon>Bacteria</taxon>
        <taxon>Pseudomonadati</taxon>
        <taxon>Thermodesulfobacteriota</taxon>
        <taxon>Desulfomonilia</taxon>
        <taxon>Desulfomonilales</taxon>
        <taxon>Desulfomonilaceae</taxon>
        <taxon>Desulfomonile</taxon>
    </lineage>
</organism>
<evidence type="ECO:0000259" key="2">
    <source>
        <dbReference type="Pfam" id="PF13193"/>
    </source>
</evidence>
<dbReference type="Gene3D" id="3.30.300.30">
    <property type="match status" value="1"/>
</dbReference>